<keyword evidence="1" id="KW-1133">Transmembrane helix</keyword>
<reference evidence="2" key="1">
    <citation type="submission" date="2021-09" db="EMBL/GenBank/DDBJ databases">
        <authorList>
            <consortium name="AG Swart"/>
            <person name="Singh M."/>
            <person name="Singh A."/>
            <person name="Seah K."/>
            <person name="Emmerich C."/>
        </authorList>
    </citation>
    <scope>NUCLEOTIDE SEQUENCE</scope>
    <source>
        <strain evidence="2">ATCC30299</strain>
    </source>
</reference>
<feature type="transmembrane region" description="Helical" evidence="1">
    <location>
        <begin position="317"/>
        <end position="336"/>
    </location>
</feature>
<evidence type="ECO:0008006" key="4">
    <source>
        <dbReference type="Google" id="ProtNLM"/>
    </source>
</evidence>
<feature type="transmembrane region" description="Helical" evidence="1">
    <location>
        <begin position="114"/>
        <end position="134"/>
    </location>
</feature>
<protein>
    <recommendedName>
        <fullName evidence="4">Transmembrane protein</fullName>
    </recommendedName>
</protein>
<comment type="caution">
    <text evidence="2">The sequence shown here is derived from an EMBL/GenBank/DDBJ whole genome shotgun (WGS) entry which is preliminary data.</text>
</comment>
<sequence length="399" mass="46421">MSKNVQSAESEAKGLHSFLSQSLFSSRFKNYFYGFFGQLFKVNYNRKTKPNVQLTYEIFVNVIFTLQVISLAWYPNMKVNDWNLYKLLWQLMGWASYDRICANFGIMNFCFHGTISLIGMCAVSFTIFGFFIYIEKDPPAYIAILPRKIATLLTKFCLIPSTLILLLVAKYSIINAQTIDEYGSLSSSMLDYGFQGFLAAALGLIILLSINIYSEYFTCDIQHSHPEKNIKSRSSSLLDLQIRMFYIVTCVSFTVFVEETIFLHQSVLFLYSLFVVYKSLTTLQYFNAIENIIIICKLSMICTTLLFFILGEILNSATIIIVFTIFLQPVIFLLTIKLVRRNYKNLGDNIDIPNNQFEFEKKFRNLLIDEENEDKYQVLDLFKIYWKANRFQKDKLFVI</sequence>
<feature type="transmembrane region" description="Helical" evidence="1">
    <location>
        <begin position="155"/>
        <end position="174"/>
    </location>
</feature>
<dbReference type="EMBL" id="CAJZBQ010000017">
    <property type="protein sequence ID" value="CAG9317076.1"/>
    <property type="molecule type" value="Genomic_DNA"/>
</dbReference>
<feature type="transmembrane region" description="Helical" evidence="1">
    <location>
        <begin position="292"/>
        <end position="311"/>
    </location>
</feature>
<gene>
    <name evidence="2" type="ORF">BSTOLATCC_MIC17698</name>
</gene>
<proteinExistence type="predicted"/>
<dbReference type="Proteomes" id="UP001162131">
    <property type="component" value="Unassembled WGS sequence"/>
</dbReference>
<accession>A0AAU9IQI3</accession>
<evidence type="ECO:0000313" key="3">
    <source>
        <dbReference type="Proteomes" id="UP001162131"/>
    </source>
</evidence>
<dbReference type="AlphaFoldDB" id="A0AAU9IQI3"/>
<organism evidence="2 3">
    <name type="scientific">Blepharisma stoltei</name>
    <dbReference type="NCBI Taxonomy" id="1481888"/>
    <lineage>
        <taxon>Eukaryota</taxon>
        <taxon>Sar</taxon>
        <taxon>Alveolata</taxon>
        <taxon>Ciliophora</taxon>
        <taxon>Postciliodesmatophora</taxon>
        <taxon>Heterotrichea</taxon>
        <taxon>Heterotrichida</taxon>
        <taxon>Blepharismidae</taxon>
        <taxon>Blepharisma</taxon>
    </lineage>
</organism>
<feature type="transmembrane region" description="Helical" evidence="1">
    <location>
        <begin position="54"/>
        <end position="74"/>
    </location>
</feature>
<feature type="transmembrane region" description="Helical" evidence="1">
    <location>
        <begin position="194"/>
        <end position="216"/>
    </location>
</feature>
<evidence type="ECO:0000256" key="1">
    <source>
        <dbReference type="SAM" id="Phobius"/>
    </source>
</evidence>
<evidence type="ECO:0000313" key="2">
    <source>
        <dbReference type="EMBL" id="CAG9317076.1"/>
    </source>
</evidence>
<feature type="transmembrane region" description="Helical" evidence="1">
    <location>
        <begin position="237"/>
        <end position="256"/>
    </location>
</feature>
<name>A0AAU9IQI3_9CILI</name>
<keyword evidence="1" id="KW-0812">Transmembrane</keyword>
<keyword evidence="1" id="KW-0472">Membrane</keyword>
<keyword evidence="3" id="KW-1185">Reference proteome</keyword>
<feature type="transmembrane region" description="Helical" evidence="1">
    <location>
        <begin position="262"/>
        <end position="280"/>
    </location>
</feature>